<dbReference type="STRING" id="671072.PL9214670085"/>
<organism evidence="1 2">
    <name type="scientific">Planktothrix tepida PCC 9214</name>
    <dbReference type="NCBI Taxonomy" id="671072"/>
    <lineage>
        <taxon>Bacteria</taxon>
        <taxon>Bacillati</taxon>
        <taxon>Cyanobacteriota</taxon>
        <taxon>Cyanophyceae</taxon>
        <taxon>Oscillatoriophycideae</taxon>
        <taxon>Oscillatoriales</taxon>
        <taxon>Microcoleaceae</taxon>
        <taxon>Planktothrix</taxon>
    </lineage>
</organism>
<evidence type="ECO:0000313" key="1">
    <source>
        <dbReference type="EMBL" id="CUR35459.1"/>
    </source>
</evidence>
<dbReference type="AlphaFoldDB" id="A0A1J1LS82"/>
<protein>
    <recommendedName>
        <fullName evidence="3">G domain-containing protein</fullName>
    </recommendedName>
</protein>
<accession>A0A1J1LS82</accession>
<dbReference type="Gene3D" id="3.40.50.300">
    <property type="entry name" value="P-loop containing nucleotide triphosphate hydrolases"/>
    <property type="match status" value="1"/>
</dbReference>
<proteinExistence type="predicted"/>
<sequence>MLVGVIYIGDRETGKTSLAMELAHPSGNYVKVISPDYEYLKGFLFDHEHQRTRATDAEQASYERTLEIQVTLPTGSKQISLDWIDTPGEIWRKTWQSKNSDQWKTFLENLRQSEGILLIVPPYRELIKPGYDPDLFITQEQWCNRFNRWVDFFHQDCPKIRHLALCLNKADLFCDLQKEASQLAYIPNRSRMNWQQRHDYIFQKYFKPIQSQIKEINKKVSGLAVRCFITSIQNRDLLELPWIYFGSFLAK</sequence>
<dbReference type="SUPFAM" id="SSF52540">
    <property type="entry name" value="P-loop containing nucleoside triphosphate hydrolases"/>
    <property type="match status" value="1"/>
</dbReference>
<dbReference type="Proteomes" id="UP000184315">
    <property type="component" value="Unassembled WGS sequence"/>
</dbReference>
<evidence type="ECO:0008006" key="3">
    <source>
        <dbReference type="Google" id="ProtNLM"/>
    </source>
</evidence>
<keyword evidence="2" id="KW-1185">Reference proteome</keyword>
<reference evidence="2" key="1">
    <citation type="submission" date="2015-10" db="EMBL/GenBank/DDBJ databases">
        <authorList>
            <person name="Regsiter A."/>
            <person name="william w."/>
        </authorList>
    </citation>
    <scope>NUCLEOTIDE SEQUENCE [LARGE SCALE GENOMIC DNA]</scope>
</reference>
<gene>
    <name evidence="1" type="ORF">PL9214670085</name>
</gene>
<dbReference type="EMBL" id="CZDF01000174">
    <property type="protein sequence ID" value="CUR35459.1"/>
    <property type="molecule type" value="Genomic_DNA"/>
</dbReference>
<name>A0A1J1LS82_9CYAN</name>
<dbReference type="InterPro" id="IPR027417">
    <property type="entry name" value="P-loop_NTPase"/>
</dbReference>
<evidence type="ECO:0000313" key="2">
    <source>
        <dbReference type="Proteomes" id="UP000184315"/>
    </source>
</evidence>